<dbReference type="GO" id="GO:0061630">
    <property type="term" value="F:ubiquitin protein ligase activity"/>
    <property type="evidence" value="ECO:0007669"/>
    <property type="project" value="UniProtKB-EC"/>
</dbReference>
<evidence type="ECO:0000256" key="2">
    <source>
        <dbReference type="ARBA" id="ARBA00004906"/>
    </source>
</evidence>
<evidence type="ECO:0000313" key="16">
    <source>
        <dbReference type="Proteomes" id="UP000663868"/>
    </source>
</evidence>
<dbReference type="InterPro" id="IPR015036">
    <property type="entry name" value="NRDP1"/>
</dbReference>
<keyword evidence="13" id="KW-0175">Coiled coil</keyword>
<keyword evidence="7 12" id="KW-0863">Zinc-finger</keyword>
<dbReference type="InterPro" id="IPR013083">
    <property type="entry name" value="Znf_RING/FYVE/PHD"/>
</dbReference>
<dbReference type="PROSITE" id="PS00518">
    <property type="entry name" value="ZF_RING_1"/>
    <property type="match status" value="1"/>
</dbReference>
<evidence type="ECO:0000256" key="4">
    <source>
        <dbReference type="ARBA" id="ARBA00015711"/>
    </source>
</evidence>
<reference evidence="15" key="1">
    <citation type="submission" date="2021-02" db="EMBL/GenBank/DDBJ databases">
        <authorList>
            <person name="Nowell W R."/>
        </authorList>
    </citation>
    <scope>NUCLEOTIDE SEQUENCE</scope>
</reference>
<dbReference type="GO" id="GO:0043122">
    <property type="term" value="P:regulation of canonical NF-kappaB signal transduction"/>
    <property type="evidence" value="ECO:0007669"/>
    <property type="project" value="TreeGrafter"/>
</dbReference>
<dbReference type="GO" id="GO:0016567">
    <property type="term" value="P:protein ubiquitination"/>
    <property type="evidence" value="ECO:0007669"/>
    <property type="project" value="UniProtKB-UniPathway"/>
</dbReference>
<feature type="domain" description="RING-type" evidence="14">
    <location>
        <begin position="18"/>
        <end position="57"/>
    </location>
</feature>
<dbReference type="Pfam" id="PF13923">
    <property type="entry name" value="zf-C3HC4_2"/>
    <property type="match status" value="1"/>
</dbReference>
<comment type="pathway">
    <text evidence="2">Protein modification; protein ubiquitination.</text>
</comment>
<name>A0A819A9T7_9BILA</name>
<proteinExistence type="predicted"/>
<evidence type="ECO:0000256" key="10">
    <source>
        <dbReference type="ARBA" id="ARBA00030556"/>
    </source>
</evidence>
<comment type="caution">
    <text evidence="15">The sequence shown here is derived from an EMBL/GenBank/DDBJ whole genome shotgun (WGS) entry which is preliminary data.</text>
</comment>
<accession>A0A819A9T7</accession>
<protein>
    <recommendedName>
        <fullName evidence="4">E3 ubiquitin-protein ligase NRDP1</fullName>
        <ecNumber evidence="3">2.3.2.27</ecNumber>
    </recommendedName>
    <alternativeName>
        <fullName evidence="10">RING finger protein 41</fullName>
    </alternativeName>
    <alternativeName>
        <fullName evidence="11">RING-type E3 ubiquitin transferase NRDP1</fullName>
    </alternativeName>
</protein>
<gene>
    <name evidence="15" type="ORF">KXQ929_LOCUS15681</name>
</gene>
<organism evidence="15 16">
    <name type="scientific">Adineta steineri</name>
    <dbReference type="NCBI Taxonomy" id="433720"/>
    <lineage>
        <taxon>Eukaryota</taxon>
        <taxon>Metazoa</taxon>
        <taxon>Spiralia</taxon>
        <taxon>Gnathifera</taxon>
        <taxon>Rotifera</taxon>
        <taxon>Eurotatoria</taxon>
        <taxon>Bdelloidea</taxon>
        <taxon>Adinetida</taxon>
        <taxon>Adinetidae</taxon>
        <taxon>Adineta</taxon>
    </lineage>
</organism>
<feature type="coiled-coil region" evidence="13">
    <location>
        <begin position="143"/>
        <end position="170"/>
    </location>
</feature>
<keyword evidence="8" id="KW-0833">Ubl conjugation pathway</keyword>
<keyword evidence="6" id="KW-0479">Metal-binding</keyword>
<dbReference type="SUPFAM" id="SSF160088">
    <property type="entry name" value="NRDP1 C-terminal domain-like"/>
    <property type="match status" value="1"/>
</dbReference>
<evidence type="ECO:0000313" key="15">
    <source>
        <dbReference type="EMBL" id="CAF3776631.1"/>
    </source>
</evidence>
<dbReference type="InterPro" id="IPR001841">
    <property type="entry name" value="Znf_RING"/>
</dbReference>
<dbReference type="EMBL" id="CAJOBB010000920">
    <property type="protein sequence ID" value="CAF3776631.1"/>
    <property type="molecule type" value="Genomic_DNA"/>
</dbReference>
<dbReference type="EC" id="2.3.2.27" evidence="3"/>
<dbReference type="InterPro" id="IPR003613">
    <property type="entry name" value="Ubox_domain"/>
</dbReference>
<evidence type="ECO:0000256" key="6">
    <source>
        <dbReference type="ARBA" id="ARBA00022723"/>
    </source>
</evidence>
<dbReference type="AlphaFoldDB" id="A0A819A9T7"/>
<dbReference type="InterPro" id="IPR017907">
    <property type="entry name" value="Znf_RING_CS"/>
</dbReference>
<evidence type="ECO:0000256" key="7">
    <source>
        <dbReference type="ARBA" id="ARBA00022771"/>
    </source>
</evidence>
<dbReference type="UniPathway" id="UPA00143"/>
<dbReference type="Pfam" id="PF08941">
    <property type="entry name" value="USP8_interact"/>
    <property type="match status" value="1"/>
</dbReference>
<sequence>MGFDIQRFPNSIDEELICSICGGVLQDPLQAPSCEHTFCQICIQEWLSRAQTCPIDRTPLEIDQMKPVPRILKNLLSRSYDNIYSLDISCENEGCTAIVKLDLLVNHLIDCEYSPKKLVQCENGCGMMILKSDNNNNINHNCVHVLRSELDVVKNEVQKYKHDVDFYKNEVRTLQEFIRIIRTNNPTISCFLERVENDEILRWSSSLQLARVTHWGGMISTPDILLQDAIKQSLLESGCPNDITNELMENAHERHWPEGLSTLETRHLNRRHYESYVCRRIVGQQAVVVLSCDNRHMNEIMLVEPGIVMIFSHGVK</sequence>
<dbReference type="SUPFAM" id="SSF49599">
    <property type="entry name" value="TRAF domain-like"/>
    <property type="match status" value="1"/>
</dbReference>
<dbReference type="SUPFAM" id="SSF57850">
    <property type="entry name" value="RING/U-box"/>
    <property type="match status" value="1"/>
</dbReference>
<dbReference type="Proteomes" id="UP000663868">
    <property type="component" value="Unassembled WGS sequence"/>
</dbReference>
<keyword evidence="9" id="KW-0862">Zinc</keyword>
<dbReference type="Gene3D" id="3.30.40.10">
    <property type="entry name" value="Zinc/RING finger domain, C3HC4 (zinc finger)"/>
    <property type="match status" value="1"/>
</dbReference>
<evidence type="ECO:0000256" key="8">
    <source>
        <dbReference type="ARBA" id="ARBA00022786"/>
    </source>
</evidence>
<dbReference type="PANTHER" id="PTHR10131:SF157">
    <property type="entry name" value="RECEPTOR-ASSOCIATED FACTOR, PUTATIVE-RELATED"/>
    <property type="match status" value="1"/>
</dbReference>
<evidence type="ECO:0000256" key="12">
    <source>
        <dbReference type="PROSITE-ProRule" id="PRU00175"/>
    </source>
</evidence>
<keyword evidence="5" id="KW-0808">Transferase</keyword>
<evidence type="ECO:0000256" key="9">
    <source>
        <dbReference type="ARBA" id="ARBA00022833"/>
    </source>
</evidence>
<evidence type="ECO:0000256" key="5">
    <source>
        <dbReference type="ARBA" id="ARBA00022679"/>
    </source>
</evidence>
<dbReference type="PROSITE" id="PS50089">
    <property type="entry name" value="ZF_RING_2"/>
    <property type="match status" value="1"/>
</dbReference>
<comment type="catalytic activity">
    <reaction evidence="1">
        <text>S-ubiquitinyl-[E2 ubiquitin-conjugating enzyme]-L-cysteine + [acceptor protein]-L-lysine = [E2 ubiquitin-conjugating enzyme]-L-cysteine + N(6)-ubiquitinyl-[acceptor protein]-L-lysine.</text>
        <dbReference type="EC" id="2.3.2.27"/>
    </reaction>
</comment>
<dbReference type="GO" id="GO:0008270">
    <property type="term" value="F:zinc ion binding"/>
    <property type="evidence" value="ECO:0007669"/>
    <property type="project" value="UniProtKB-KW"/>
</dbReference>
<evidence type="ECO:0000256" key="13">
    <source>
        <dbReference type="SAM" id="Coils"/>
    </source>
</evidence>
<dbReference type="InterPro" id="IPR037255">
    <property type="entry name" value="NRDP1_C"/>
</dbReference>
<evidence type="ECO:0000256" key="11">
    <source>
        <dbReference type="ARBA" id="ARBA00031762"/>
    </source>
</evidence>
<dbReference type="PANTHER" id="PTHR10131">
    <property type="entry name" value="TNF RECEPTOR ASSOCIATED FACTOR"/>
    <property type="match status" value="1"/>
</dbReference>
<evidence type="ECO:0000256" key="3">
    <source>
        <dbReference type="ARBA" id="ARBA00012483"/>
    </source>
</evidence>
<dbReference type="SMART" id="SM00504">
    <property type="entry name" value="Ubox"/>
    <property type="match status" value="1"/>
</dbReference>
<evidence type="ECO:0000256" key="1">
    <source>
        <dbReference type="ARBA" id="ARBA00000900"/>
    </source>
</evidence>
<dbReference type="SMART" id="SM00184">
    <property type="entry name" value="RING"/>
    <property type="match status" value="1"/>
</dbReference>
<evidence type="ECO:0000259" key="14">
    <source>
        <dbReference type="PROSITE" id="PS50089"/>
    </source>
</evidence>